<keyword evidence="4 7" id="KW-0812">Transmembrane</keyword>
<dbReference type="InterPro" id="IPR020846">
    <property type="entry name" value="MFS_dom"/>
</dbReference>
<dbReference type="Proteomes" id="UP001595528">
    <property type="component" value="Unassembled WGS sequence"/>
</dbReference>
<evidence type="ECO:0000313" key="9">
    <source>
        <dbReference type="EMBL" id="MFC3229223.1"/>
    </source>
</evidence>
<proteinExistence type="inferred from homology"/>
<keyword evidence="6 7" id="KW-0472">Membrane</keyword>
<evidence type="ECO:0000256" key="2">
    <source>
        <dbReference type="ARBA" id="ARBA00010992"/>
    </source>
</evidence>
<feature type="transmembrane region" description="Helical" evidence="7">
    <location>
        <begin position="339"/>
        <end position="358"/>
    </location>
</feature>
<name>A0ABV7L3J0_9PROT</name>
<dbReference type="RefSeq" id="WP_379903222.1">
    <property type="nucleotide sequence ID" value="NZ_JBHRTR010000031.1"/>
</dbReference>
<feature type="transmembrane region" description="Helical" evidence="7">
    <location>
        <begin position="74"/>
        <end position="91"/>
    </location>
</feature>
<evidence type="ECO:0000256" key="5">
    <source>
        <dbReference type="ARBA" id="ARBA00022989"/>
    </source>
</evidence>
<comment type="caution">
    <text evidence="9">The sequence shown here is derived from an EMBL/GenBank/DDBJ whole genome shotgun (WGS) entry which is preliminary data.</text>
</comment>
<evidence type="ECO:0000256" key="3">
    <source>
        <dbReference type="ARBA" id="ARBA00022448"/>
    </source>
</evidence>
<feature type="transmembrane region" description="Helical" evidence="7">
    <location>
        <begin position="306"/>
        <end position="327"/>
    </location>
</feature>
<feature type="transmembrane region" description="Helical" evidence="7">
    <location>
        <begin position="97"/>
        <end position="120"/>
    </location>
</feature>
<comment type="subcellular location">
    <subcellularLocation>
        <location evidence="1">Membrane</location>
        <topology evidence="1">Multi-pass membrane protein</topology>
    </subcellularLocation>
</comment>
<evidence type="ECO:0000259" key="8">
    <source>
        <dbReference type="PROSITE" id="PS50850"/>
    </source>
</evidence>
<gene>
    <name evidence="9" type="ORF">ACFOGJ_18395</name>
</gene>
<dbReference type="Gene3D" id="1.20.1250.20">
    <property type="entry name" value="MFS general substrate transporter like domains"/>
    <property type="match status" value="2"/>
</dbReference>
<dbReference type="PANTHER" id="PTHR23511:SF34">
    <property type="entry name" value="SYNAPTIC VESICLE GLYCOPROTEIN 2"/>
    <property type="match status" value="1"/>
</dbReference>
<keyword evidence="5 7" id="KW-1133">Transmembrane helix</keyword>
<feature type="transmembrane region" description="Helical" evidence="7">
    <location>
        <begin position="45"/>
        <end position="62"/>
    </location>
</feature>
<feature type="transmembrane region" description="Helical" evidence="7">
    <location>
        <begin position="7"/>
        <end position="33"/>
    </location>
</feature>
<evidence type="ECO:0000256" key="6">
    <source>
        <dbReference type="ARBA" id="ARBA00023136"/>
    </source>
</evidence>
<evidence type="ECO:0000313" key="10">
    <source>
        <dbReference type="Proteomes" id="UP001595528"/>
    </source>
</evidence>
<keyword evidence="10" id="KW-1185">Reference proteome</keyword>
<feature type="domain" description="Major facilitator superfamily (MFS) profile" evidence="8">
    <location>
        <begin position="8"/>
        <end position="456"/>
    </location>
</feature>
<evidence type="ECO:0000256" key="1">
    <source>
        <dbReference type="ARBA" id="ARBA00004141"/>
    </source>
</evidence>
<dbReference type="InterPro" id="IPR036259">
    <property type="entry name" value="MFS_trans_sf"/>
</dbReference>
<protein>
    <submittedName>
        <fullName evidence="9">MFS transporter</fullName>
    </submittedName>
</protein>
<evidence type="ECO:0000256" key="7">
    <source>
        <dbReference type="SAM" id="Phobius"/>
    </source>
</evidence>
<feature type="transmembrane region" description="Helical" evidence="7">
    <location>
        <begin position="132"/>
        <end position="154"/>
    </location>
</feature>
<feature type="transmembrane region" description="Helical" evidence="7">
    <location>
        <begin position="432"/>
        <end position="451"/>
    </location>
</feature>
<evidence type="ECO:0000256" key="4">
    <source>
        <dbReference type="ARBA" id="ARBA00022692"/>
    </source>
</evidence>
<dbReference type="InterPro" id="IPR005828">
    <property type="entry name" value="MFS_sugar_transport-like"/>
</dbReference>
<feature type="transmembrane region" description="Helical" evidence="7">
    <location>
        <begin position="259"/>
        <end position="286"/>
    </location>
</feature>
<organism evidence="9 10">
    <name type="scientific">Marinibaculum pumilum</name>
    <dbReference type="NCBI Taxonomy" id="1766165"/>
    <lineage>
        <taxon>Bacteria</taxon>
        <taxon>Pseudomonadati</taxon>
        <taxon>Pseudomonadota</taxon>
        <taxon>Alphaproteobacteria</taxon>
        <taxon>Rhodospirillales</taxon>
        <taxon>Rhodospirillaceae</taxon>
        <taxon>Marinibaculum</taxon>
    </lineage>
</organism>
<accession>A0ABV7L3J0</accession>
<dbReference type="PROSITE" id="PS50850">
    <property type="entry name" value="MFS"/>
    <property type="match status" value="1"/>
</dbReference>
<dbReference type="PANTHER" id="PTHR23511">
    <property type="entry name" value="SYNAPTIC VESICLE GLYCOPROTEIN 2"/>
    <property type="match status" value="1"/>
</dbReference>
<dbReference type="SUPFAM" id="SSF103473">
    <property type="entry name" value="MFS general substrate transporter"/>
    <property type="match status" value="1"/>
</dbReference>
<keyword evidence="3" id="KW-0813">Transport</keyword>
<dbReference type="EMBL" id="JBHRTR010000031">
    <property type="protein sequence ID" value="MFC3229223.1"/>
    <property type="molecule type" value="Genomic_DNA"/>
</dbReference>
<feature type="transmembrane region" description="Helical" evidence="7">
    <location>
        <begin position="166"/>
        <end position="185"/>
    </location>
</feature>
<feature type="transmembrane region" description="Helical" evidence="7">
    <location>
        <begin position="364"/>
        <end position="381"/>
    </location>
</feature>
<dbReference type="Pfam" id="PF00083">
    <property type="entry name" value="Sugar_tr"/>
    <property type="match status" value="1"/>
</dbReference>
<comment type="similarity">
    <text evidence="2">Belongs to the major facilitator superfamily. Sugar transporter (TC 2.A.1.1) family.</text>
</comment>
<sequence length="478" mass="51473">MTRMQWLIWILAAFGKFFEGMVVFMGGVALPLVSKEFSLGAFEHGLVAGAGLLGILVGATALGGLSDRFGRKRMFIFEQALFLLFLIGICISPNFGWFVICLLGMGLALGCDYPTAHVIISEAIPSRSRGRLVLSAFGFQAVGALAGVAIGYLILSAAPEIESWRWMYGAAILPAALVLIGRFYITESPHWLVARDRVPEAEGAAQRLLNRSPPYPKQVRLRGNGTGAGGLQAERTGKGRKNRGFISLFTRKKRRRATILASIPWFLQDLGTYGIGIFTPTILVSLVGEKREHATKVADIIHNDVLAARGAAIIDVLLIVGIIFAVLLADRVGRIRLQVFGFIGCGLGLLIAALSTYTSGGLEIVLIFAGFMLFNFMTNIGPNAQTYLIAGEVFPTKVRGLGAGFAASCGKFGAVLTAMLFPILLADLGTDMLLYILVGTSLLGAAVTWIFRIETAGRNLEELDEELDQTYGEHRAPS</sequence>
<reference evidence="10" key="1">
    <citation type="journal article" date="2019" name="Int. J. Syst. Evol. Microbiol.">
        <title>The Global Catalogue of Microorganisms (GCM) 10K type strain sequencing project: providing services to taxonomists for standard genome sequencing and annotation.</title>
        <authorList>
            <consortium name="The Broad Institute Genomics Platform"/>
            <consortium name="The Broad Institute Genome Sequencing Center for Infectious Disease"/>
            <person name="Wu L."/>
            <person name="Ma J."/>
        </authorList>
    </citation>
    <scope>NUCLEOTIDE SEQUENCE [LARGE SCALE GENOMIC DNA]</scope>
    <source>
        <strain evidence="10">KCTC 42964</strain>
    </source>
</reference>
<feature type="transmembrane region" description="Helical" evidence="7">
    <location>
        <begin position="401"/>
        <end position="426"/>
    </location>
</feature>